<evidence type="ECO:0000256" key="1">
    <source>
        <dbReference type="SAM" id="MobiDB-lite"/>
    </source>
</evidence>
<keyword evidence="2" id="KW-0732">Signal</keyword>
<comment type="caution">
    <text evidence="3">The sequence shown here is derived from an EMBL/GenBank/DDBJ whole genome shotgun (WGS) entry which is preliminary data.</text>
</comment>
<gene>
    <name evidence="3" type="ORF">EJ08DRAFT_737067</name>
</gene>
<accession>A0A9P4NK06</accession>
<reference evidence="3" key="1">
    <citation type="journal article" date="2020" name="Stud. Mycol.">
        <title>101 Dothideomycetes genomes: a test case for predicting lifestyles and emergence of pathogens.</title>
        <authorList>
            <person name="Haridas S."/>
            <person name="Albert R."/>
            <person name="Binder M."/>
            <person name="Bloem J."/>
            <person name="Labutti K."/>
            <person name="Salamov A."/>
            <person name="Andreopoulos B."/>
            <person name="Baker S."/>
            <person name="Barry K."/>
            <person name="Bills G."/>
            <person name="Bluhm B."/>
            <person name="Cannon C."/>
            <person name="Castanera R."/>
            <person name="Culley D."/>
            <person name="Daum C."/>
            <person name="Ezra D."/>
            <person name="Gonzalez J."/>
            <person name="Henrissat B."/>
            <person name="Kuo A."/>
            <person name="Liang C."/>
            <person name="Lipzen A."/>
            <person name="Lutzoni F."/>
            <person name="Magnuson J."/>
            <person name="Mondo S."/>
            <person name="Nolan M."/>
            <person name="Ohm R."/>
            <person name="Pangilinan J."/>
            <person name="Park H.-J."/>
            <person name="Ramirez L."/>
            <person name="Alfaro M."/>
            <person name="Sun H."/>
            <person name="Tritt A."/>
            <person name="Yoshinaga Y."/>
            <person name="Zwiers L.-H."/>
            <person name="Turgeon B."/>
            <person name="Goodwin S."/>
            <person name="Spatafora J."/>
            <person name="Crous P."/>
            <person name="Grigoriev I."/>
        </authorList>
    </citation>
    <scope>NUCLEOTIDE SEQUENCE</scope>
    <source>
        <strain evidence="3">CBS 130266</strain>
    </source>
</reference>
<feature type="signal peptide" evidence="2">
    <location>
        <begin position="1"/>
        <end position="20"/>
    </location>
</feature>
<dbReference type="AlphaFoldDB" id="A0A9P4NK06"/>
<proteinExistence type="predicted"/>
<dbReference type="EMBL" id="MU007074">
    <property type="protein sequence ID" value="KAF2424499.1"/>
    <property type="molecule type" value="Genomic_DNA"/>
</dbReference>
<sequence length="273" mass="29198">MHVIPTLTGLAFAKAVLSLALPTTGITLPAVHTDTRSSPIHKRNPVNTRARTETANSLSSYVHKDGPEGLGVKNGTNPMQDNGKIWIGNGGDWEMTFANRNNYPVVLVTWSASPDYAPDQGSFVQAQPPDIAIEIPARGTKVLSIKDGLAKAGFSAIYPGMGLTSNGQIANTIGEFTTGPYATIDVSREVYMRGEGIRISGMSSGCISDSQKEICAFRCITGDTCWVAGSYDLYGYKQQGCNRHITIDGLGNKVAEGGCDMGQNRSNILVEFF</sequence>
<name>A0A9P4NK06_9PEZI</name>
<evidence type="ECO:0000256" key="2">
    <source>
        <dbReference type="SAM" id="SignalP"/>
    </source>
</evidence>
<evidence type="ECO:0000313" key="4">
    <source>
        <dbReference type="Proteomes" id="UP000800235"/>
    </source>
</evidence>
<feature type="compositionally biased region" description="Polar residues" evidence="1">
    <location>
        <begin position="45"/>
        <end position="60"/>
    </location>
</feature>
<organism evidence="3 4">
    <name type="scientific">Tothia fuscella</name>
    <dbReference type="NCBI Taxonomy" id="1048955"/>
    <lineage>
        <taxon>Eukaryota</taxon>
        <taxon>Fungi</taxon>
        <taxon>Dikarya</taxon>
        <taxon>Ascomycota</taxon>
        <taxon>Pezizomycotina</taxon>
        <taxon>Dothideomycetes</taxon>
        <taxon>Pleosporomycetidae</taxon>
        <taxon>Venturiales</taxon>
        <taxon>Cylindrosympodiaceae</taxon>
        <taxon>Tothia</taxon>
    </lineage>
</organism>
<feature type="chain" id="PRO_5040333158" evidence="2">
    <location>
        <begin position="21"/>
        <end position="273"/>
    </location>
</feature>
<feature type="region of interest" description="Disordered" evidence="1">
    <location>
        <begin position="34"/>
        <end position="77"/>
    </location>
</feature>
<keyword evidence="4" id="KW-1185">Reference proteome</keyword>
<evidence type="ECO:0000313" key="3">
    <source>
        <dbReference type="EMBL" id="KAF2424499.1"/>
    </source>
</evidence>
<dbReference type="Proteomes" id="UP000800235">
    <property type="component" value="Unassembled WGS sequence"/>
</dbReference>
<protein>
    <submittedName>
        <fullName evidence="3">Uncharacterized protein</fullName>
    </submittedName>
</protein>
<dbReference type="OrthoDB" id="5320938at2759"/>